<dbReference type="OrthoDB" id="1921115at2759"/>
<reference evidence="9" key="1">
    <citation type="submission" date="2021-01" db="EMBL/GenBank/DDBJ databases">
        <title>Adiantum capillus-veneris genome.</title>
        <authorList>
            <person name="Fang Y."/>
            <person name="Liao Q."/>
        </authorList>
    </citation>
    <scope>NUCLEOTIDE SEQUENCE</scope>
    <source>
        <strain evidence="9">H3</strain>
        <tissue evidence="9">Leaf</tissue>
    </source>
</reference>
<dbReference type="GO" id="GO:0022857">
    <property type="term" value="F:transmembrane transporter activity"/>
    <property type="evidence" value="ECO:0007669"/>
    <property type="project" value="InterPro"/>
</dbReference>
<evidence type="ECO:0000256" key="6">
    <source>
        <dbReference type="SAM" id="Phobius"/>
    </source>
</evidence>
<feature type="transmembrane region" description="Helical" evidence="6">
    <location>
        <begin position="360"/>
        <end position="379"/>
    </location>
</feature>
<feature type="transmembrane region" description="Helical" evidence="6">
    <location>
        <begin position="260"/>
        <end position="283"/>
    </location>
</feature>
<feature type="transmembrane region" description="Helical" evidence="6">
    <location>
        <begin position="335"/>
        <end position="353"/>
    </location>
</feature>
<dbReference type="GO" id="GO:0016020">
    <property type="term" value="C:membrane"/>
    <property type="evidence" value="ECO:0007669"/>
    <property type="project" value="UniProtKB-SubCell"/>
</dbReference>
<evidence type="ECO:0000259" key="8">
    <source>
        <dbReference type="Pfam" id="PF12821"/>
    </source>
</evidence>
<evidence type="ECO:0008006" key="11">
    <source>
        <dbReference type="Google" id="ProtNLM"/>
    </source>
</evidence>
<dbReference type="InterPro" id="IPR051361">
    <property type="entry name" value="ThrE/Ser_Exporter"/>
</dbReference>
<comment type="similarity">
    <text evidence="5">Belongs to the ThrE exporter (TC 2.A.79) family.</text>
</comment>
<comment type="subcellular location">
    <subcellularLocation>
        <location evidence="1">Membrane</location>
        <topology evidence="1">Multi-pass membrane protein</topology>
    </subcellularLocation>
</comment>
<gene>
    <name evidence="9" type="ORF">GOP47_0021050</name>
</gene>
<keyword evidence="10" id="KW-1185">Reference proteome</keyword>
<organism evidence="9 10">
    <name type="scientific">Adiantum capillus-veneris</name>
    <name type="common">Maidenhair fern</name>
    <dbReference type="NCBI Taxonomy" id="13818"/>
    <lineage>
        <taxon>Eukaryota</taxon>
        <taxon>Viridiplantae</taxon>
        <taxon>Streptophyta</taxon>
        <taxon>Embryophyta</taxon>
        <taxon>Tracheophyta</taxon>
        <taxon>Polypodiopsida</taxon>
        <taxon>Polypodiidae</taxon>
        <taxon>Polypodiales</taxon>
        <taxon>Pteridineae</taxon>
        <taxon>Pteridaceae</taxon>
        <taxon>Vittarioideae</taxon>
        <taxon>Adiantum</taxon>
    </lineage>
</organism>
<feature type="transmembrane region" description="Helical" evidence="6">
    <location>
        <begin position="444"/>
        <end position="466"/>
    </location>
</feature>
<feature type="transmembrane region" description="Helical" evidence="6">
    <location>
        <begin position="385"/>
        <end position="404"/>
    </location>
</feature>
<feature type="transmembrane region" description="Helical" evidence="6">
    <location>
        <begin position="205"/>
        <end position="222"/>
    </location>
</feature>
<keyword evidence="4 6" id="KW-0472">Membrane</keyword>
<dbReference type="Pfam" id="PF12821">
    <property type="entry name" value="ThrE_2"/>
    <property type="match status" value="1"/>
</dbReference>
<evidence type="ECO:0000256" key="3">
    <source>
        <dbReference type="ARBA" id="ARBA00022989"/>
    </source>
</evidence>
<sequence>MSRTSSLAEQKLLGAISFLSRSTEGGRSNHDSPCFSRQNTTVDDDDAFSQLQALDSSTDNASFNVTLRRRFLYRLAVALHSYGSSASRTEYLIERAAERLDVKIEMAVFPSLILLSFLSEDDESRNDVHLVTVESDLDADKLGRADELANCVGKHDTQLLAAYWKLRVIAMSHSRFEYWHWRLLSFALSASTAALLFFSGSLWDAVISFILGLVVGVLDTLSKKSHILANLNEFTSALVVSLLARIVRVHLAWIEVCFSNIALSSLVQLLPGMALTLGVSDMVAKSHVMGTSRIIHAFFSALQLGFGLSMGDRLVWWAQDRSLEPETCEVSSLSFWWDILWFIGYTISSSILLNARLKQWPGMALASGVGYIVSSFTGQKLGSNGSSVLAALAVGVTGTSYSYFTGDLPLIMNLAGILLLVPGGLGVQGITAMLQDDVLSGMGFVFKMLVIGLSITIGLLLAKVVFPASLFGHGRRSAKDKSTLAAEFEEEDMAI</sequence>
<feature type="transmembrane region" description="Helical" evidence="6">
    <location>
        <begin position="411"/>
        <end position="432"/>
    </location>
</feature>
<dbReference type="Pfam" id="PF06738">
    <property type="entry name" value="ThrE"/>
    <property type="match status" value="1"/>
</dbReference>
<keyword evidence="2 6" id="KW-0812">Transmembrane</keyword>
<dbReference type="Proteomes" id="UP000886520">
    <property type="component" value="Chromosome 20"/>
</dbReference>
<feature type="domain" description="Threonine/Serine exporter ThrE" evidence="8">
    <location>
        <begin position="345"/>
        <end position="464"/>
    </location>
</feature>
<dbReference type="AlphaFoldDB" id="A0A9D4UAV2"/>
<feature type="domain" description="Threonine/serine exporter-like N-terminal" evidence="7">
    <location>
        <begin position="70"/>
        <end position="311"/>
    </location>
</feature>
<evidence type="ECO:0000259" key="7">
    <source>
        <dbReference type="Pfam" id="PF06738"/>
    </source>
</evidence>
<evidence type="ECO:0000256" key="5">
    <source>
        <dbReference type="ARBA" id="ARBA00034125"/>
    </source>
</evidence>
<evidence type="ECO:0000256" key="4">
    <source>
        <dbReference type="ARBA" id="ARBA00023136"/>
    </source>
</evidence>
<protein>
    <recommendedName>
        <fullName evidence="11">Threonine/serine exporter-like N-terminal domain-containing protein</fullName>
    </recommendedName>
</protein>
<comment type="caution">
    <text evidence="9">The sequence shown here is derived from an EMBL/GenBank/DDBJ whole genome shotgun (WGS) entry which is preliminary data.</text>
</comment>
<name>A0A9D4UAV2_ADICA</name>
<dbReference type="PANTHER" id="PTHR31082">
    <property type="entry name" value="PHEROMONE-REGULATED MEMBRANE PROTEIN 10"/>
    <property type="match status" value="1"/>
</dbReference>
<dbReference type="PANTHER" id="PTHR31082:SF4">
    <property type="entry name" value="PHEROMONE-REGULATED MEMBRANE PROTEIN 10"/>
    <property type="match status" value="1"/>
</dbReference>
<evidence type="ECO:0000256" key="1">
    <source>
        <dbReference type="ARBA" id="ARBA00004141"/>
    </source>
</evidence>
<evidence type="ECO:0000313" key="9">
    <source>
        <dbReference type="EMBL" id="KAI5064380.1"/>
    </source>
</evidence>
<keyword evidence="3 6" id="KW-1133">Transmembrane helix</keyword>
<evidence type="ECO:0000256" key="2">
    <source>
        <dbReference type="ARBA" id="ARBA00022692"/>
    </source>
</evidence>
<dbReference type="InterPro" id="IPR024528">
    <property type="entry name" value="ThrE_2"/>
</dbReference>
<dbReference type="EMBL" id="JABFUD020000020">
    <property type="protein sequence ID" value="KAI5064380.1"/>
    <property type="molecule type" value="Genomic_DNA"/>
</dbReference>
<proteinExistence type="inferred from homology"/>
<evidence type="ECO:0000313" key="10">
    <source>
        <dbReference type="Proteomes" id="UP000886520"/>
    </source>
</evidence>
<dbReference type="InterPro" id="IPR010619">
    <property type="entry name" value="ThrE-like_N"/>
</dbReference>
<accession>A0A9D4UAV2</accession>
<feature type="transmembrane region" description="Helical" evidence="6">
    <location>
        <begin position="234"/>
        <end position="254"/>
    </location>
</feature>